<name>A0ABX3C7A3_9NEIS</name>
<keyword evidence="4" id="KW-1185">Reference proteome</keyword>
<proteinExistence type="predicted"/>
<protein>
    <submittedName>
        <fullName evidence="3">Uncharacterized protein</fullName>
    </submittedName>
</protein>
<dbReference type="EMBL" id="MKCT01000083">
    <property type="protein sequence ID" value="OHX16258.1"/>
    <property type="molecule type" value="Genomic_DNA"/>
</dbReference>
<keyword evidence="2" id="KW-0812">Transmembrane</keyword>
<dbReference type="Proteomes" id="UP000180280">
    <property type="component" value="Unassembled WGS sequence"/>
</dbReference>
<keyword evidence="2" id="KW-0472">Membrane</keyword>
<reference evidence="3 4" key="1">
    <citation type="submission" date="2016-09" db="EMBL/GenBank/DDBJ databases">
        <title>Chromobacterium muskegensis sp. nov., an insecticidal bacterium isolated from Sphagnum bogs.</title>
        <authorList>
            <person name="Sparks M.E."/>
            <person name="Blackburn M.B."/>
            <person name="Gundersen-Rindal D.E."/>
            <person name="Mitchell A."/>
            <person name="Farrar R."/>
            <person name="Kuhar D."/>
        </authorList>
    </citation>
    <scope>NUCLEOTIDE SEQUENCE [LARGE SCALE GENOMIC DNA]</scope>
    <source>
        <strain evidence="3 4">14B-1</strain>
    </source>
</reference>
<feature type="region of interest" description="Disordered" evidence="1">
    <location>
        <begin position="55"/>
        <end position="74"/>
    </location>
</feature>
<feature type="transmembrane region" description="Helical" evidence="2">
    <location>
        <begin position="12"/>
        <end position="31"/>
    </location>
</feature>
<evidence type="ECO:0000256" key="1">
    <source>
        <dbReference type="SAM" id="MobiDB-lite"/>
    </source>
</evidence>
<accession>A0ABX3C7A3</accession>
<evidence type="ECO:0000256" key="2">
    <source>
        <dbReference type="SAM" id="Phobius"/>
    </source>
</evidence>
<evidence type="ECO:0000313" key="3">
    <source>
        <dbReference type="EMBL" id="OHX16258.1"/>
    </source>
</evidence>
<evidence type="ECO:0000313" key="4">
    <source>
        <dbReference type="Proteomes" id="UP000180280"/>
    </source>
</evidence>
<feature type="transmembrane region" description="Helical" evidence="2">
    <location>
        <begin position="37"/>
        <end position="53"/>
    </location>
</feature>
<organism evidence="3 4">
    <name type="scientific">Chromobacterium sphagni</name>
    <dbReference type="NCBI Taxonomy" id="1903179"/>
    <lineage>
        <taxon>Bacteria</taxon>
        <taxon>Pseudomonadati</taxon>
        <taxon>Pseudomonadota</taxon>
        <taxon>Betaproteobacteria</taxon>
        <taxon>Neisseriales</taxon>
        <taxon>Chromobacteriaceae</taxon>
        <taxon>Chromobacterium</taxon>
    </lineage>
</organism>
<keyword evidence="2" id="KW-1133">Transmembrane helix</keyword>
<sequence>MLMVVERLRGWGMRTTLGLLLGAGALIFLMISRVVKICLGVLFVIGLAGLVRVSQEPAGKARSDEWSEDREETE</sequence>
<gene>
    <name evidence="3" type="ORF">BI344_12610</name>
</gene>
<comment type="caution">
    <text evidence="3">The sequence shown here is derived from an EMBL/GenBank/DDBJ whole genome shotgun (WGS) entry which is preliminary data.</text>
</comment>